<proteinExistence type="predicted"/>
<accession>A0ABN8SEZ8</accession>
<evidence type="ECO:0000313" key="3">
    <source>
        <dbReference type="Proteomes" id="UP001159427"/>
    </source>
</evidence>
<dbReference type="EMBL" id="CALNXI010002662">
    <property type="protein sequence ID" value="CAH3189800.1"/>
    <property type="molecule type" value="Genomic_DNA"/>
</dbReference>
<dbReference type="InterPro" id="IPR045860">
    <property type="entry name" value="Snake_toxin-like_sf"/>
</dbReference>
<gene>
    <name evidence="2" type="ORF">PEVE_00019766</name>
</gene>
<evidence type="ECO:0008006" key="4">
    <source>
        <dbReference type="Google" id="ProtNLM"/>
    </source>
</evidence>
<dbReference type="Proteomes" id="UP001159427">
    <property type="component" value="Unassembled WGS sequence"/>
</dbReference>
<reference evidence="2 3" key="1">
    <citation type="submission" date="2022-05" db="EMBL/GenBank/DDBJ databases">
        <authorList>
            <consortium name="Genoscope - CEA"/>
            <person name="William W."/>
        </authorList>
    </citation>
    <scope>NUCLEOTIDE SEQUENCE [LARGE SCALE GENOMIC DNA]</scope>
</reference>
<feature type="transmembrane region" description="Helical" evidence="1">
    <location>
        <begin position="114"/>
        <end position="133"/>
    </location>
</feature>
<keyword evidence="1" id="KW-0812">Transmembrane</keyword>
<organism evidence="2 3">
    <name type="scientific">Porites evermanni</name>
    <dbReference type="NCBI Taxonomy" id="104178"/>
    <lineage>
        <taxon>Eukaryota</taxon>
        <taxon>Metazoa</taxon>
        <taxon>Cnidaria</taxon>
        <taxon>Anthozoa</taxon>
        <taxon>Hexacorallia</taxon>
        <taxon>Scleractinia</taxon>
        <taxon>Fungiina</taxon>
        <taxon>Poritidae</taxon>
        <taxon>Porites</taxon>
    </lineage>
</organism>
<evidence type="ECO:0000256" key="1">
    <source>
        <dbReference type="SAM" id="Phobius"/>
    </source>
</evidence>
<evidence type="ECO:0000313" key="2">
    <source>
        <dbReference type="EMBL" id="CAH3189800.1"/>
    </source>
</evidence>
<protein>
    <recommendedName>
        <fullName evidence="4">UPAR/Ly6 domain-containing protein</fullName>
    </recommendedName>
</protein>
<sequence length="134" mass="14471">MYMCSDLLLEDMGRDPLQFESHVAALKCYFCNEVGNDACSKSKLESDQTKYSIDCGDLSNRCIRQENEVLGIKGVSAACATQSLCDSLKTACDKLDTCNDVACCETDYCNAGSAVFSSVFSMAVCCFVGLVLAM</sequence>
<keyword evidence="1" id="KW-0472">Membrane</keyword>
<name>A0ABN8SEZ8_9CNID</name>
<dbReference type="Gene3D" id="2.10.60.10">
    <property type="entry name" value="CD59"/>
    <property type="match status" value="1"/>
</dbReference>
<dbReference type="SUPFAM" id="SSF57302">
    <property type="entry name" value="Snake toxin-like"/>
    <property type="match status" value="1"/>
</dbReference>
<keyword evidence="3" id="KW-1185">Reference proteome</keyword>
<comment type="caution">
    <text evidence="2">The sequence shown here is derived from an EMBL/GenBank/DDBJ whole genome shotgun (WGS) entry which is preliminary data.</text>
</comment>
<keyword evidence="1" id="KW-1133">Transmembrane helix</keyword>